<name>A0A1E3QPK6_9ASCO</name>
<keyword evidence="1" id="KW-0732">Signal</keyword>
<sequence length="356" mass="37910">MTNSPLLSRWILYLLIAMLANQASAVDESTPVYIYRVIITLTGQKVQTNPEFGNAGDVITTAESLQGTLSWTGFVEPSVDTTTGPNTVTPTSTLFQDDTSYTPTTSSVAGASDTQIITSITLVNTPTTSTGLVTSISASTTPNTATITDFLVLVTKTLVGFSVGYTTACYSQLVMFNVPLKRDQIVITSTINLAPVTVTVIDCPEEGATTLTQVTTHTTHENPLYSQSASWTVICVGTSYTSEFTRVYTYPATPTLVESIATSTEALTTATSAEATTYYGLTTVLVTATTTVTTTPRKDISVTAYSTPVAAVITNSSYSFSTPSVIAWEGGADNLSLLGKQKRRWSMLIFLLSLVM</sequence>
<evidence type="ECO:0000313" key="3">
    <source>
        <dbReference type="Proteomes" id="UP000094336"/>
    </source>
</evidence>
<dbReference type="RefSeq" id="XP_018984908.1">
    <property type="nucleotide sequence ID" value="XM_019130512.1"/>
</dbReference>
<gene>
    <name evidence="2" type="ORF">BABINDRAFT_167425</name>
</gene>
<dbReference type="GeneID" id="30148365"/>
<feature type="signal peptide" evidence="1">
    <location>
        <begin position="1"/>
        <end position="25"/>
    </location>
</feature>
<proteinExistence type="predicted"/>
<evidence type="ECO:0000256" key="1">
    <source>
        <dbReference type="SAM" id="SignalP"/>
    </source>
</evidence>
<protein>
    <submittedName>
        <fullName evidence="2">Uncharacterized protein</fullName>
    </submittedName>
</protein>
<reference evidence="3" key="1">
    <citation type="submission" date="2016-05" db="EMBL/GenBank/DDBJ databases">
        <title>Comparative genomics of biotechnologically important yeasts.</title>
        <authorList>
            <consortium name="DOE Joint Genome Institute"/>
            <person name="Riley R."/>
            <person name="Haridas S."/>
            <person name="Wolfe K.H."/>
            <person name="Lopes M.R."/>
            <person name="Hittinger C.T."/>
            <person name="Goker M."/>
            <person name="Salamov A."/>
            <person name="Wisecaver J."/>
            <person name="Long T.M."/>
            <person name="Aerts A.L."/>
            <person name="Barry K."/>
            <person name="Choi C."/>
            <person name="Clum A."/>
            <person name="Coughlan A.Y."/>
            <person name="Deshpande S."/>
            <person name="Douglass A.P."/>
            <person name="Hanson S.J."/>
            <person name="Klenk H.-P."/>
            <person name="Labutti K."/>
            <person name="Lapidus A."/>
            <person name="Lindquist E."/>
            <person name="Lipzen A."/>
            <person name="Meier-Kolthoff J.P."/>
            <person name="Ohm R.A."/>
            <person name="Otillar R.P."/>
            <person name="Pangilinan J."/>
            <person name="Peng Y."/>
            <person name="Rokas A."/>
            <person name="Rosa C.A."/>
            <person name="Scheuner C."/>
            <person name="Sibirny A.A."/>
            <person name="Slot J.C."/>
            <person name="Stielow J.B."/>
            <person name="Sun H."/>
            <person name="Kurtzman C.P."/>
            <person name="Blackwell M."/>
            <person name="Grigoriev I.V."/>
            <person name="Jeffries T.W."/>
        </authorList>
    </citation>
    <scope>NUCLEOTIDE SEQUENCE [LARGE SCALE GENOMIC DNA]</scope>
    <source>
        <strain evidence="3">NRRL Y-12698</strain>
    </source>
</reference>
<keyword evidence="3" id="KW-1185">Reference proteome</keyword>
<dbReference type="AlphaFoldDB" id="A0A1E3QPK6"/>
<dbReference type="Proteomes" id="UP000094336">
    <property type="component" value="Unassembled WGS sequence"/>
</dbReference>
<accession>A0A1E3QPK6</accession>
<organism evidence="2 3">
    <name type="scientific">Babjeviella inositovora NRRL Y-12698</name>
    <dbReference type="NCBI Taxonomy" id="984486"/>
    <lineage>
        <taxon>Eukaryota</taxon>
        <taxon>Fungi</taxon>
        <taxon>Dikarya</taxon>
        <taxon>Ascomycota</taxon>
        <taxon>Saccharomycotina</taxon>
        <taxon>Pichiomycetes</taxon>
        <taxon>Serinales incertae sedis</taxon>
        <taxon>Babjeviella</taxon>
    </lineage>
</organism>
<feature type="chain" id="PRO_5009134331" evidence="1">
    <location>
        <begin position="26"/>
        <end position="356"/>
    </location>
</feature>
<evidence type="ECO:0000313" key="2">
    <source>
        <dbReference type="EMBL" id="ODQ79580.1"/>
    </source>
</evidence>
<dbReference type="EMBL" id="KV454432">
    <property type="protein sequence ID" value="ODQ79580.1"/>
    <property type="molecule type" value="Genomic_DNA"/>
</dbReference>